<protein>
    <submittedName>
        <fullName evidence="6">Carnitine O-acetyltransferase-like</fullName>
    </submittedName>
</protein>
<organism evidence="6 7">
    <name type="scientific">Oopsacas minuta</name>
    <dbReference type="NCBI Taxonomy" id="111878"/>
    <lineage>
        <taxon>Eukaryota</taxon>
        <taxon>Metazoa</taxon>
        <taxon>Porifera</taxon>
        <taxon>Hexactinellida</taxon>
        <taxon>Hexasterophora</taxon>
        <taxon>Lyssacinosida</taxon>
        <taxon>Leucopsacidae</taxon>
        <taxon>Oopsacas</taxon>
    </lineage>
</organism>
<dbReference type="InterPro" id="IPR042231">
    <property type="entry name" value="Cho/carn_acyl_trans_2"/>
</dbReference>
<dbReference type="Proteomes" id="UP001165289">
    <property type="component" value="Unassembled WGS sequence"/>
</dbReference>
<feature type="active site" description="Proton acceptor" evidence="4">
    <location>
        <position position="310"/>
    </location>
</feature>
<gene>
    <name evidence="6" type="ORF">LOD99_9482</name>
</gene>
<evidence type="ECO:0000256" key="3">
    <source>
        <dbReference type="ARBA" id="ARBA00023315"/>
    </source>
</evidence>
<comment type="caution">
    <text evidence="6">The sequence shown here is derived from an EMBL/GenBank/DDBJ whole genome shotgun (WGS) entry which is preliminary data.</text>
</comment>
<sequence length="588" mass="67914">MSRYKILPKLPVPALSDTLDRFLTAMKPLTTQTQHSQLIKSTNSFSKREGVYLQNRLLTFAEETDNWASRVWVDTRYLSNRDSLLFTNGKTTLKTRLKWSTHKEMLLAISQHLFSMVRLMETIRDERLPQEMIGRVPQSMSQYIRLVGGYRVPKPKIDTQVFSPHSKHIIVMYAGRIYRMPVYNPADGNKSLSVEEMYQLLSQVMSSSSEETQSHAPVSLLTALDRDSWSSAREQLIQDSSINASSLREIETSLFGLCIDECTNGDDRDSVKRVTFGDIRLDCKNYNRWHGLGLQTIFTKDGLEVFFSEHSMIDGILTGFYCTIPKIDSSTTDKLFQFKSAVKVKQLIWEISPRTHKQIKLAKSKLNIWYKDYDYFDGDFTEFGRDLFKNYGVYYHGFIQLAIQLAYYKLYNQLTASYQTVSMRSFREGRLEHPITVSEDMKTFVESMTTSSQSDRERWRLMLRATNTYKLLLSETSGGHVFVKHLQALRYLAEKENLSVDLFHNSHFELFIEPKLAISSIYSTLPLSANYPLFNGHFVGLHPKSDSIYIFITTITSRSPKTSFQLYTEIVSTLSVLRDLMETEGCIE</sequence>
<evidence type="ECO:0000256" key="4">
    <source>
        <dbReference type="PIRSR" id="PIRSR600542-1"/>
    </source>
</evidence>
<proteinExistence type="inferred from homology"/>
<evidence type="ECO:0000256" key="2">
    <source>
        <dbReference type="ARBA" id="ARBA00022679"/>
    </source>
</evidence>
<comment type="similarity">
    <text evidence="1">Belongs to the carnitine/choline acetyltransferase family.</text>
</comment>
<dbReference type="GO" id="GO:0005739">
    <property type="term" value="C:mitochondrion"/>
    <property type="evidence" value="ECO:0007669"/>
    <property type="project" value="TreeGrafter"/>
</dbReference>
<dbReference type="Gene3D" id="3.30.559.10">
    <property type="entry name" value="Chloramphenicol acetyltransferase-like domain"/>
    <property type="match status" value="1"/>
</dbReference>
<evidence type="ECO:0000313" key="6">
    <source>
        <dbReference type="EMBL" id="KAI6646131.1"/>
    </source>
</evidence>
<dbReference type="GO" id="GO:0006635">
    <property type="term" value="P:fatty acid beta-oxidation"/>
    <property type="evidence" value="ECO:0007669"/>
    <property type="project" value="TreeGrafter"/>
</dbReference>
<dbReference type="AlphaFoldDB" id="A0AAV7JBU8"/>
<dbReference type="InterPro" id="IPR000542">
    <property type="entry name" value="Carn_acyl_trans"/>
</dbReference>
<dbReference type="InterPro" id="IPR023213">
    <property type="entry name" value="CAT-like_dom_sf"/>
</dbReference>
<dbReference type="Pfam" id="PF00755">
    <property type="entry name" value="Carn_acyltransf"/>
    <property type="match status" value="1"/>
</dbReference>
<dbReference type="SUPFAM" id="SSF52777">
    <property type="entry name" value="CoA-dependent acyltransferases"/>
    <property type="match status" value="2"/>
</dbReference>
<accession>A0AAV7JBU8</accession>
<dbReference type="PANTHER" id="PTHR22589:SF16">
    <property type="entry name" value="CARNITINE O-PALMITOYLTRANSFERASE 2, MITOCHONDRIAL"/>
    <property type="match status" value="1"/>
</dbReference>
<keyword evidence="2" id="KW-0808">Transferase</keyword>
<keyword evidence="3" id="KW-0012">Acyltransferase</keyword>
<evidence type="ECO:0000259" key="5">
    <source>
        <dbReference type="Pfam" id="PF00755"/>
    </source>
</evidence>
<feature type="domain" description="Choline/carnitine acyltransferase" evidence="5">
    <location>
        <begin position="10"/>
        <end position="564"/>
    </location>
</feature>
<reference evidence="6 7" key="1">
    <citation type="journal article" date="2023" name="BMC Biol.">
        <title>The compact genome of the sponge Oopsacas minuta (Hexactinellida) is lacking key metazoan core genes.</title>
        <authorList>
            <person name="Santini S."/>
            <person name="Schenkelaars Q."/>
            <person name="Jourda C."/>
            <person name="Duchesne M."/>
            <person name="Belahbib H."/>
            <person name="Rocher C."/>
            <person name="Selva M."/>
            <person name="Riesgo A."/>
            <person name="Vervoort M."/>
            <person name="Leys S.P."/>
            <person name="Kodjabachian L."/>
            <person name="Le Bivic A."/>
            <person name="Borchiellini C."/>
            <person name="Claverie J.M."/>
            <person name="Renard E."/>
        </authorList>
    </citation>
    <scope>NUCLEOTIDE SEQUENCE [LARGE SCALE GENOMIC DNA]</scope>
    <source>
        <strain evidence="6">SPO-2</strain>
    </source>
</reference>
<dbReference type="InterPro" id="IPR039551">
    <property type="entry name" value="Cho/carn_acyl_trans"/>
</dbReference>
<name>A0AAV7JBU8_9METZ</name>
<dbReference type="Gene3D" id="3.30.559.70">
    <property type="entry name" value="Choline/Carnitine o-acyltransferase, domain 2"/>
    <property type="match status" value="1"/>
</dbReference>
<dbReference type="GO" id="GO:0004095">
    <property type="term" value="F:carnitine O-palmitoyltransferase activity"/>
    <property type="evidence" value="ECO:0007669"/>
    <property type="project" value="TreeGrafter"/>
</dbReference>
<keyword evidence="7" id="KW-1185">Reference proteome</keyword>
<evidence type="ECO:0000256" key="1">
    <source>
        <dbReference type="ARBA" id="ARBA00005232"/>
    </source>
</evidence>
<dbReference type="EMBL" id="JAKMXF010000362">
    <property type="protein sequence ID" value="KAI6646131.1"/>
    <property type="molecule type" value="Genomic_DNA"/>
</dbReference>
<evidence type="ECO:0000313" key="7">
    <source>
        <dbReference type="Proteomes" id="UP001165289"/>
    </source>
</evidence>
<dbReference type="PANTHER" id="PTHR22589">
    <property type="entry name" value="CARNITINE O-ACYLTRANSFERASE"/>
    <property type="match status" value="1"/>
</dbReference>